<dbReference type="AlphaFoldDB" id="A0A9Q8SIX8"/>
<dbReference type="KEGG" id="clup:CLUP02_03672"/>
<dbReference type="Proteomes" id="UP000830671">
    <property type="component" value="Chromosome 2"/>
</dbReference>
<feature type="compositionally biased region" description="Basic and acidic residues" evidence="1">
    <location>
        <begin position="913"/>
        <end position="922"/>
    </location>
</feature>
<evidence type="ECO:0000313" key="3">
    <source>
        <dbReference type="Proteomes" id="UP000830671"/>
    </source>
</evidence>
<dbReference type="EMBL" id="CP019474">
    <property type="protein sequence ID" value="UQC78196.1"/>
    <property type="molecule type" value="Genomic_DNA"/>
</dbReference>
<evidence type="ECO:0000313" key="2">
    <source>
        <dbReference type="EMBL" id="UQC78196.1"/>
    </source>
</evidence>
<sequence>MGIKRGGRKSPRQEEVARGVVVRLEEGAGHWRNGTAHESPARNKVTVQLRRRRGDVEFAAQSYGRRGGFEWGARRIGALGPWGSLHVSGKEQGALRGSRTRIHPFSFALATSTVAPYSVLVTVDWADCSFFILSDQNGNSSTGPQFHAKSSVAALSTNVIFIPSKASRTNLIAFPPWLTYIQFSSLQRSFQMQRVIISTFRGRIQSQLKAATNHQTSQSTRPKSPVAQFTQLRHSLDCVRIVRESLSRYLRLATGIDDTAPLPRMPLHIFGPLPEAAKRPMCLAAPPRSATAARHLAVRDLVRHALGDPACEVQGSACAILTYTCFVLLWFLFLSFDTISIFAWSSAGSWDLWLSHMPECFGFHMNALERLTVGERRIHNLLSHHLRVRERNKCERNHIVAKLSNDTLPRSQHQPSVVPKRKVHQTRICATIRFVKLAVGKTVGTISIGALLWNPTNEIVAPFAIWSSLLFPCYRFAGSCYCRNSIWSRGHILFDSHSRKIALLAQKARTVASLHFDRDNLNDKIIIAEEPRIHEPSNSHRRDNSSQCRERTLRKTSMSWPFATAISHNYSQHEASATVWFSTALEKYIHRQHNLHSIAHCFTTTFKQVVTLRVNNPTEPLYMVKRQLDGKLVFYSPHDSPRIHQDRALATLVQRATEVNLKHEISQRILATSVEAYGAIESFAHDSTGMSGLLDPLCDVGEARSSHSPVTKICKISIRYVITPDDVLRLCHSYGDEWFYPLDGLCEQREYSNNLCKMSEPRDQLFPTSTAAVEESSFYDLACKLAKLAQLRYLPDEGKRRSRDFLLAVLDVRRQRTTTNTMNFQVHSSKCHIDGKLCWKVSCLQNSSLLVLNEHTGYTMDIILTSVSQKHWVRLSRNSPVGCHEPPLKIDARSLSSDTVATLEIPLSTRKRESSDYRDLGRKQASLAGSRKATQARPGSQNLKDPLRKHRKYESRNLQEQNEILSRVRKCCVMKVLTLIVVLCRKKALMSYESKSNGVSILVALLVGSTFRYAVLCFSLLLPLNAVIYILRKIIANPHLFMLKQLLRITIRSSDPVSRSKRHLEGRIAVWIDPLATNINLKALEETEHFQNILPFSKTPKASAGTMTSRQPTGRRSTVFNKMPGMLNIVRLLPQGPDAIHSTAADLHACPCSFSLMDWANRGDKRLGSRVTFRSPAEDQVDKPVAHPLGKSFNEFQQDSTNFLGRIRSINVEAKRSPTILEEMEYARRCL</sequence>
<dbReference type="RefSeq" id="XP_049139833.1">
    <property type="nucleotide sequence ID" value="XM_049282690.1"/>
</dbReference>
<gene>
    <name evidence="2" type="ORF">CLUP02_03672</name>
</gene>
<proteinExistence type="predicted"/>
<dbReference type="GeneID" id="73337700"/>
<feature type="region of interest" description="Disordered" evidence="1">
    <location>
        <begin position="913"/>
        <end position="951"/>
    </location>
</feature>
<evidence type="ECO:0000256" key="1">
    <source>
        <dbReference type="SAM" id="MobiDB-lite"/>
    </source>
</evidence>
<organism evidence="2 3">
    <name type="scientific">Colletotrichum lupini</name>
    <dbReference type="NCBI Taxonomy" id="145971"/>
    <lineage>
        <taxon>Eukaryota</taxon>
        <taxon>Fungi</taxon>
        <taxon>Dikarya</taxon>
        <taxon>Ascomycota</taxon>
        <taxon>Pezizomycotina</taxon>
        <taxon>Sordariomycetes</taxon>
        <taxon>Hypocreomycetidae</taxon>
        <taxon>Glomerellales</taxon>
        <taxon>Glomerellaceae</taxon>
        <taxon>Colletotrichum</taxon>
        <taxon>Colletotrichum acutatum species complex</taxon>
    </lineage>
</organism>
<protein>
    <submittedName>
        <fullName evidence="2">Uncharacterized protein</fullName>
    </submittedName>
</protein>
<keyword evidence="3" id="KW-1185">Reference proteome</keyword>
<reference evidence="2" key="1">
    <citation type="journal article" date="2021" name="Mol. Plant Microbe Interact.">
        <title>Complete Genome Sequence of the Plant-Pathogenic Fungus Colletotrichum lupini.</title>
        <authorList>
            <person name="Baroncelli R."/>
            <person name="Pensec F."/>
            <person name="Da Lio D."/>
            <person name="Boufleur T."/>
            <person name="Vicente I."/>
            <person name="Sarrocco S."/>
            <person name="Picot A."/>
            <person name="Baraldi E."/>
            <person name="Sukno S."/>
            <person name="Thon M."/>
            <person name="Le Floch G."/>
        </authorList>
    </citation>
    <scope>NUCLEOTIDE SEQUENCE</scope>
    <source>
        <strain evidence="2">IMI 504893</strain>
    </source>
</reference>
<accession>A0A9Q8SIX8</accession>
<name>A0A9Q8SIX8_9PEZI</name>